<keyword evidence="1" id="KW-0732">Signal</keyword>
<dbReference type="Gene3D" id="3.40.190.10">
    <property type="entry name" value="Periplasmic binding protein-like II"/>
    <property type="match status" value="2"/>
</dbReference>
<dbReference type="SMART" id="SM00062">
    <property type="entry name" value="PBPb"/>
    <property type="match status" value="1"/>
</dbReference>
<name>A0A161RBR5_9NEIS</name>
<reference evidence="4" key="1">
    <citation type="submission" date="2016-01" db="EMBL/GenBank/DDBJ databases">
        <title>Draft genome of Chromobacterium sp. F49.</title>
        <authorList>
            <person name="Hong K.W."/>
        </authorList>
    </citation>
    <scope>NUCLEOTIDE SEQUENCE [LARGE SCALE GENOMIC DNA]</scope>
    <source>
        <strain evidence="4">CN10</strain>
    </source>
</reference>
<dbReference type="PANTHER" id="PTHR38834:SF3">
    <property type="entry name" value="SOLUTE-BINDING PROTEIN FAMILY 3_N-TERMINAL DOMAIN-CONTAINING PROTEIN"/>
    <property type="match status" value="1"/>
</dbReference>
<sequence>MHKPSIFRLPPRLFAAGVVSCLAILPASAGERLDLATEEYPPYQMSERGFVTGFVSDKLREALGRAGLEARFDVLPWKRALQFAAARSGQCVYSTTRTPERAARFKWVGPLAQSEWVLYALAERRLSIARLEDARPYRIGSYNGDARDTYLRERGYTVETALDDLSNPQKLLSGRIDLWVTDRYSANRFVQQNGWRDSIVPVLRFRRVDLYLACHPATPDATLQRLQAALDAMRQDGTAARIEQRYANWPER</sequence>
<dbReference type="AlphaFoldDB" id="A0A161RBR5"/>
<protein>
    <recommendedName>
        <fullName evidence="2">Solute-binding protein family 3/N-terminal domain-containing protein</fullName>
    </recommendedName>
</protein>
<dbReference type="SUPFAM" id="SSF53850">
    <property type="entry name" value="Periplasmic binding protein-like II"/>
    <property type="match status" value="1"/>
</dbReference>
<dbReference type="STRING" id="1452487.AVW16_06035"/>
<keyword evidence="4" id="KW-1185">Reference proteome</keyword>
<accession>A0A161RBR5</accession>
<feature type="signal peptide" evidence="1">
    <location>
        <begin position="1"/>
        <end position="29"/>
    </location>
</feature>
<evidence type="ECO:0000313" key="3">
    <source>
        <dbReference type="EMBL" id="KZE34578.1"/>
    </source>
</evidence>
<dbReference type="PANTHER" id="PTHR38834">
    <property type="entry name" value="PERIPLASMIC SUBSTRATE BINDING PROTEIN FAMILY 3"/>
    <property type="match status" value="1"/>
</dbReference>
<dbReference type="EMBL" id="LQQU01000006">
    <property type="protein sequence ID" value="KZE34578.1"/>
    <property type="molecule type" value="Genomic_DNA"/>
</dbReference>
<feature type="domain" description="Solute-binding protein family 3/N-terminal" evidence="2">
    <location>
        <begin position="32"/>
        <end position="250"/>
    </location>
</feature>
<feature type="chain" id="PRO_5007825605" description="Solute-binding protein family 3/N-terminal domain-containing protein" evidence="1">
    <location>
        <begin position="30"/>
        <end position="252"/>
    </location>
</feature>
<dbReference type="OrthoDB" id="8594082at2"/>
<dbReference type="InterPro" id="IPR001638">
    <property type="entry name" value="Solute-binding_3/MltF_N"/>
</dbReference>
<evidence type="ECO:0000256" key="1">
    <source>
        <dbReference type="SAM" id="SignalP"/>
    </source>
</evidence>
<proteinExistence type="predicted"/>
<evidence type="ECO:0000313" key="4">
    <source>
        <dbReference type="Proteomes" id="UP000076625"/>
    </source>
</evidence>
<organism evidence="3 4">
    <name type="scientific">Crenobacter luteus</name>
    <dbReference type="NCBI Taxonomy" id="1452487"/>
    <lineage>
        <taxon>Bacteria</taxon>
        <taxon>Pseudomonadati</taxon>
        <taxon>Pseudomonadota</taxon>
        <taxon>Betaproteobacteria</taxon>
        <taxon>Neisseriales</taxon>
        <taxon>Neisseriaceae</taxon>
        <taxon>Crenobacter</taxon>
    </lineage>
</organism>
<dbReference type="Pfam" id="PF00497">
    <property type="entry name" value="SBP_bac_3"/>
    <property type="match status" value="1"/>
</dbReference>
<evidence type="ECO:0000259" key="2">
    <source>
        <dbReference type="SMART" id="SM00062"/>
    </source>
</evidence>
<comment type="caution">
    <text evidence="3">The sequence shown here is derived from an EMBL/GenBank/DDBJ whole genome shotgun (WGS) entry which is preliminary data.</text>
</comment>
<dbReference type="Proteomes" id="UP000076625">
    <property type="component" value="Unassembled WGS sequence"/>
</dbReference>
<gene>
    <name evidence="3" type="ORF">AVW16_06035</name>
</gene>